<dbReference type="Gene3D" id="3.90.45.10">
    <property type="entry name" value="Peptide deformylase"/>
    <property type="match status" value="1"/>
</dbReference>
<name>A0A133YA52_9FIRM</name>
<dbReference type="PATRIC" id="fig|1497955.3.peg.873"/>
<evidence type="ECO:0000313" key="4">
    <source>
        <dbReference type="EMBL" id="KXB40092.1"/>
    </source>
</evidence>
<keyword evidence="3" id="KW-0479">Metal-binding</keyword>
<dbReference type="InterPro" id="IPR023635">
    <property type="entry name" value="Peptide_deformylase"/>
</dbReference>
<dbReference type="GO" id="GO:0042586">
    <property type="term" value="F:peptide deformylase activity"/>
    <property type="evidence" value="ECO:0007669"/>
    <property type="project" value="UniProtKB-UniRule"/>
</dbReference>
<dbReference type="PRINTS" id="PR01576">
    <property type="entry name" value="PDEFORMYLASE"/>
</dbReference>
<evidence type="ECO:0000256" key="1">
    <source>
        <dbReference type="ARBA" id="ARBA00010759"/>
    </source>
</evidence>
<accession>A0A133YA52</accession>
<comment type="caution">
    <text evidence="4">The sequence shown here is derived from an EMBL/GenBank/DDBJ whole genome shotgun (WGS) entry which is preliminary data.</text>
</comment>
<dbReference type="GO" id="GO:0046872">
    <property type="term" value="F:metal ion binding"/>
    <property type="evidence" value="ECO:0007669"/>
    <property type="project" value="UniProtKB-KW"/>
</dbReference>
<dbReference type="EMBL" id="LSCV01000031">
    <property type="protein sequence ID" value="KXB40092.1"/>
    <property type="molecule type" value="Genomic_DNA"/>
</dbReference>
<keyword evidence="3" id="KW-0378">Hydrolase</keyword>
<dbReference type="AlphaFoldDB" id="A0A133YA52"/>
<dbReference type="STRING" id="1497955.HMPREF1872_00902"/>
<dbReference type="NCBIfam" id="TIGR00079">
    <property type="entry name" value="pept_deformyl"/>
    <property type="match status" value="1"/>
</dbReference>
<keyword evidence="2 3" id="KW-0408">Iron</keyword>
<dbReference type="HAMAP" id="MF_00163">
    <property type="entry name" value="Pep_deformylase"/>
    <property type="match status" value="1"/>
</dbReference>
<feature type="binding site" evidence="3">
    <location>
        <position position="91"/>
    </location>
    <ligand>
        <name>Fe cation</name>
        <dbReference type="ChEBI" id="CHEBI:24875"/>
    </ligand>
</feature>
<organism evidence="4 5">
    <name type="scientific">Amygdalobacter nucleatus</name>
    <dbReference type="NCBI Taxonomy" id="3029274"/>
    <lineage>
        <taxon>Bacteria</taxon>
        <taxon>Bacillati</taxon>
        <taxon>Bacillota</taxon>
        <taxon>Clostridia</taxon>
        <taxon>Eubacteriales</taxon>
        <taxon>Oscillospiraceae</taxon>
        <taxon>Amygdalobacter</taxon>
    </lineage>
</organism>
<protein>
    <recommendedName>
        <fullName evidence="3">Peptide deformylase</fullName>
        <shortName evidence="3">PDF</shortName>
        <ecNumber evidence="3">3.5.1.88</ecNumber>
    </recommendedName>
    <alternativeName>
        <fullName evidence="3">Polypeptide deformylase</fullName>
    </alternativeName>
</protein>
<dbReference type="PANTHER" id="PTHR10458:SF22">
    <property type="entry name" value="PEPTIDE DEFORMYLASE"/>
    <property type="match status" value="1"/>
</dbReference>
<comment type="catalytic activity">
    <reaction evidence="3">
        <text>N-terminal N-formyl-L-methionyl-[peptide] + H2O = N-terminal L-methionyl-[peptide] + formate</text>
        <dbReference type="Rhea" id="RHEA:24420"/>
        <dbReference type="Rhea" id="RHEA-COMP:10639"/>
        <dbReference type="Rhea" id="RHEA-COMP:10640"/>
        <dbReference type="ChEBI" id="CHEBI:15377"/>
        <dbReference type="ChEBI" id="CHEBI:15740"/>
        <dbReference type="ChEBI" id="CHEBI:49298"/>
        <dbReference type="ChEBI" id="CHEBI:64731"/>
        <dbReference type="EC" id="3.5.1.88"/>
    </reaction>
</comment>
<dbReference type="InterPro" id="IPR036821">
    <property type="entry name" value="Peptide_deformylase_sf"/>
</dbReference>
<dbReference type="EC" id="3.5.1.88" evidence="3"/>
<evidence type="ECO:0000313" key="5">
    <source>
        <dbReference type="Proteomes" id="UP000070080"/>
    </source>
</evidence>
<comment type="similarity">
    <text evidence="1 3">Belongs to the polypeptide deformylase family.</text>
</comment>
<evidence type="ECO:0000256" key="2">
    <source>
        <dbReference type="ARBA" id="ARBA00023004"/>
    </source>
</evidence>
<dbReference type="GO" id="GO:0006412">
    <property type="term" value="P:translation"/>
    <property type="evidence" value="ECO:0007669"/>
    <property type="project" value="UniProtKB-UniRule"/>
</dbReference>
<dbReference type="NCBIfam" id="NF001159">
    <property type="entry name" value="PRK00150.1-3"/>
    <property type="match status" value="1"/>
</dbReference>
<dbReference type="RefSeq" id="WP_066714270.1">
    <property type="nucleotide sequence ID" value="NZ_CP118869.1"/>
</dbReference>
<evidence type="ECO:0000256" key="3">
    <source>
        <dbReference type="HAMAP-Rule" id="MF_00163"/>
    </source>
</evidence>
<dbReference type="CDD" id="cd00487">
    <property type="entry name" value="Pep_deformylase"/>
    <property type="match status" value="1"/>
</dbReference>
<dbReference type="PIRSF" id="PIRSF004749">
    <property type="entry name" value="Pep_def"/>
    <property type="match status" value="1"/>
</dbReference>
<dbReference type="Proteomes" id="UP000070080">
    <property type="component" value="Unassembled WGS sequence"/>
</dbReference>
<comment type="cofactor">
    <cofactor evidence="3">
        <name>Fe(2+)</name>
        <dbReference type="ChEBI" id="CHEBI:29033"/>
    </cofactor>
    <text evidence="3">Binds 1 Fe(2+) ion.</text>
</comment>
<comment type="function">
    <text evidence="3">Removes the formyl group from the N-terminal Met of newly synthesized proteins. Requires at least a dipeptide for an efficient rate of reaction. N-terminal L-methionine is a prerequisite for activity but the enzyme has broad specificity at other positions.</text>
</comment>
<proteinExistence type="inferred from homology"/>
<reference evidence="5" key="1">
    <citation type="submission" date="2016-01" db="EMBL/GenBank/DDBJ databases">
        <authorList>
            <person name="Mitreva M."/>
            <person name="Pepin K.H."/>
            <person name="Mihindukulasuriya K.A."/>
            <person name="Fulton R."/>
            <person name="Fronick C."/>
            <person name="O'Laughlin M."/>
            <person name="Miner T."/>
            <person name="Herter B."/>
            <person name="Rosa B.A."/>
            <person name="Cordes M."/>
            <person name="Tomlinson C."/>
            <person name="Wollam A."/>
            <person name="Palsikar V.B."/>
            <person name="Mardis E.R."/>
            <person name="Wilson R.K."/>
        </authorList>
    </citation>
    <scope>NUCLEOTIDE SEQUENCE [LARGE SCALE GENOMIC DNA]</scope>
    <source>
        <strain evidence="5">KA00274</strain>
    </source>
</reference>
<feature type="active site" evidence="3">
    <location>
        <position position="134"/>
    </location>
</feature>
<keyword evidence="3" id="KW-0648">Protein biosynthesis</keyword>
<feature type="binding site" evidence="3">
    <location>
        <position position="133"/>
    </location>
    <ligand>
        <name>Fe cation</name>
        <dbReference type="ChEBI" id="CHEBI:24875"/>
    </ligand>
</feature>
<dbReference type="PANTHER" id="PTHR10458">
    <property type="entry name" value="PEPTIDE DEFORMYLASE"/>
    <property type="match status" value="1"/>
</dbReference>
<keyword evidence="5" id="KW-1185">Reference proteome</keyword>
<dbReference type="SUPFAM" id="SSF56420">
    <property type="entry name" value="Peptide deformylase"/>
    <property type="match status" value="1"/>
</dbReference>
<gene>
    <name evidence="3" type="primary">def</name>
    <name evidence="4" type="ORF">HMPREF1872_00902</name>
</gene>
<feature type="binding site" evidence="3">
    <location>
        <position position="137"/>
    </location>
    <ligand>
        <name>Fe cation</name>
        <dbReference type="ChEBI" id="CHEBI:24875"/>
    </ligand>
</feature>
<sequence length="156" mass="17731">MALREIVHEGDDRLRKICRPVTDFGPKTQQLIDDMINTLQATSNGVGLAANQVGIVKRIFVIDFQDERGLKVYINPEIIKTEGEQVNTEGCLSVPGWWGEVKRPRYVTCRAQDREGNYFEVTETGMYGVCLMHETGHLNGELYKDHVIPGTMYRDN</sequence>
<dbReference type="OrthoDB" id="9784988at2"/>
<dbReference type="Pfam" id="PF01327">
    <property type="entry name" value="Pep_deformylase"/>
    <property type="match status" value="1"/>
</dbReference>